<dbReference type="AlphaFoldDB" id="A0A8D8VPM2"/>
<sequence length="332" mass="38424">MKFGLDKCAKVTIEKGKPIQKQNIILNDNSEIQSLDNGSIYKYLGIEENSEIENKVMKEKVSKQYCSRVRQILKSHLSGYNKITAITEFAHPVLNYSFGILTWNESELRSLDTKTRKLLTMHSMLVHRVVPKADVHRLYVPRRRGGRGLMNIEQSHKLTMIGLAEYLNSKVEDSMMRIVQKYETEVDNTKTIVNKGKKYLSEQRNINVTNINQNLIATKRAKAVKTKCKINMIHTNEETWTQKAMHGQYGREMRQENVNFDKTCKWLYQGLIKGETESLIIAAQDQAITTNYIKKKIHKQDVDPKCRLCKQYNETNSPYHIGLSSPCTEKIH</sequence>
<name>A0A8D8VPM2_9HEMI</name>
<evidence type="ECO:0000313" key="1">
    <source>
        <dbReference type="EMBL" id="CAG6629074.1"/>
    </source>
</evidence>
<accession>A0A8D8VPM2</accession>
<organism evidence="1">
    <name type="scientific">Cacopsylla melanoneura</name>
    <dbReference type="NCBI Taxonomy" id="428564"/>
    <lineage>
        <taxon>Eukaryota</taxon>
        <taxon>Metazoa</taxon>
        <taxon>Ecdysozoa</taxon>
        <taxon>Arthropoda</taxon>
        <taxon>Hexapoda</taxon>
        <taxon>Insecta</taxon>
        <taxon>Pterygota</taxon>
        <taxon>Neoptera</taxon>
        <taxon>Paraneoptera</taxon>
        <taxon>Hemiptera</taxon>
        <taxon>Sternorrhyncha</taxon>
        <taxon>Psylloidea</taxon>
        <taxon>Psyllidae</taxon>
        <taxon>Psyllinae</taxon>
        <taxon>Cacopsylla</taxon>
    </lineage>
</organism>
<reference evidence="1" key="1">
    <citation type="submission" date="2021-05" db="EMBL/GenBank/DDBJ databases">
        <authorList>
            <person name="Alioto T."/>
            <person name="Alioto T."/>
            <person name="Gomez Garrido J."/>
        </authorList>
    </citation>
    <scope>NUCLEOTIDE SEQUENCE</scope>
</reference>
<dbReference type="PANTHER" id="PTHR35450">
    <property type="entry name" value="REVERSE TRANSCRIPTASE DOMAIN-CONTAINING PROTEIN"/>
    <property type="match status" value="1"/>
</dbReference>
<dbReference type="EMBL" id="HBUF01069662">
    <property type="protein sequence ID" value="CAG6629074.1"/>
    <property type="molecule type" value="Transcribed_RNA"/>
</dbReference>
<protein>
    <submittedName>
        <fullName evidence="1">Uncharacterized protein</fullName>
    </submittedName>
</protein>
<proteinExistence type="predicted"/>
<dbReference type="PANTHER" id="PTHR35450:SF2">
    <property type="entry name" value="REVERSE TRANSCRIPTASE DOMAIN-CONTAINING PROTEIN"/>
    <property type="match status" value="1"/>
</dbReference>